<gene>
    <name evidence="3" type="ORF">PG999_005391</name>
</gene>
<evidence type="ECO:0000313" key="3">
    <source>
        <dbReference type="EMBL" id="KAK8121271.1"/>
    </source>
</evidence>
<dbReference type="AlphaFoldDB" id="A0AAW0R1Z5"/>
<dbReference type="InterPro" id="IPR057082">
    <property type="entry name" value="PH_C"/>
</dbReference>
<dbReference type="EMBL" id="JAQQWP010000004">
    <property type="protein sequence ID" value="KAK8121271.1"/>
    <property type="molecule type" value="Genomic_DNA"/>
</dbReference>
<dbReference type="InterPro" id="IPR057081">
    <property type="entry name" value="PH_N"/>
</dbReference>
<name>A0AAW0R1Z5_9PEZI</name>
<feature type="domain" description="PH" evidence="1">
    <location>
        <begin position="236"/>
        <end position="322"/>
    </location>
</feature>
<keyword evidence="4" id="KW-1185">Reference proteome</keyword>
<accession>A0AAW0R1Z5</accession>
<dbReference type="Pfam" id="PF23076">
    <property type="entry name" value="PH_FT_C"/>
    <property type="match status" value="1"/>
</dbReference>
<comment type="caution">
    <text evidence="3">The sequence shown here is derived from an EMBL/GenBank/DDBJ whole genome shotgun (WGS) entry which is preliminary data.</text>
</comment>
<evidence type="ECO:0000259" key="1">
    <source>
        <dbReference type="Pfam" id="PF23074"/>
    </source>
</evidence>
<dbReference type="Pfam" id="PF23074">
    <property type="entry name" value="PH_FT_N"/>
    <property type="match status" value="1"/>
</dbReference>
<dbReference type="Proteomes" id="UP001392437">
    <property type="component" value="Unassembled WGS sequence"/>
</dbReference>
<evidence type="ECO:0000259" key="2">
    <source>
        <dbReference type="Pfam" id="PF23076"/>
    </source>
</evidence>
<organism evidence="3 4">
    <name type="scientific">Apiospora kogelbergensis</name>
    <dbReference type="NCBI Taxonomy" id="1337665"/>
    <lineage>
        <taxon>Eukaryota</taxon>
        <taxon>Fungi</taxon>
        <taxon>Dikarya</taxon>
        <taxon>Ascomycota</taxon>
        <taxon>Pezizomycotina</taxon>
        <taxon>Sordariomycetes</taxon>
        <taxon>Xylariomycetidae</taxon>
        <taxon>Amphisphaeriales</taxon>
        <taxon>Apiosporaceae</taxon>
        <taxon>Apiospora</taxon>
    </lineage>
</organism>
<protein>
    <submittedName>
        <fullName evidence="3">Uncharacterized protein</fullName>
    </submittedName>
</protein>
<feature type="domain" description="PH" evidence="2">
    <location>
        <begin position="383"/>
        <end position="486"/>
    </location>
</feature>
<sequence length="507" mass="59292">MDIITREVGSNLLNGCCVEAERARRVAMALEGLCVRLHENFHQHMRGLIQQIQQCGQMLRTIADLSQLHIARIPVVTDYLNELLPCFSRSLRDITGYIEDTSLDKEHRWRKMYHVLGAELPGTTLPARFAMYYSFLIMLKHLLTKSPEFDLNGLEFLRHRVYQLREARGIPPPSPIHHDQLIRQQKAMLFWEQETDAHWAEDIFTRPLPCRTEFKRTSRFFSRAYGPFHRLGSLDMTAEVKTLAKRTFDDDNVSVTFFLQGLEETPFLMVRQIHSGEPWASIKGAHELCIKRDFDSRLTLNRWSSSEGRSKPWAQLTFITWEGEHPPSMWLEPRLGTTGLSQPASYPVLEVVLFYCTFVCLKVRSPMFTKMRSEEYEIRKEKTLFQAQIFDDGFYHSLRVYEDIVTHRRRLHASVQDGELKNCPVWTAFLPVKMGPLKSWLLLKRPHVIAIRDISPYIFCQNYHPNTTDPRQSKFQQLELEFTHAQGKIHDDESALGSEWNFVDHRL</sequence>
<proteinExistence type="predicted"/>
<evidence type="ECO:0000313" key="4">
    <source>
        <dbReference type="Proteomes" id="UP001392437"/>
    </source>
</evidence>
<reference evidence="3 4" key="1">
    <citation type="submission" date="2023-01" db="EMBL/GenBank/DDBJ databases">
        <title>Analysis of 21 Apiospora genomes using comparative genomics revels a genus with tremendous synthesis potential of carbohydrate active enzymes and secondary metabolites.</title>
        <authorList>
            <person name="Sorensen T."/>
        </authorList>
    </citation>
    <scope>NUCLEOTIDE SEQUENCE [LARGE SCALE GENOMIC DNA]</scope>
    <source>
        <strain evidence="3 4">CBS 117206</strain>
    </source>
</reference>